<name>A0A914XMA1_9BILA</name>
<protein>
    <submittedName>
        <fullName evidence="3">Apple domain-containing protein</fullName>
    </submittedName>
</protein>
<accession>A0A914XMA1</accession>
<evidence type="ECO:0000256" key="1">
    <source>
        <dbReference type="SAM" id="SignalP"/>
    </source>
</evidence>
<sequence length="275" mass="31504">MITTVVLLFLFLHRADANGDYASCLSTYNYLSKDWCVNMQRNMSFLNGWLLWTHNPDELCHPYGRMLVTPNRVEGLRAKSFQGNIYNVFTNQTVWILWAGLLQLDNQATPKDGWNWRIIHPEGYETRYPSIFAEVPWQSGEPNDFRKDGTELNWQNYGALYSTLGFRDFGRDNVTMEQQGQGAVCQYTNPRSVLRQAGNVRVIDPLYIVQQFTHPVPSEAGNICAMTCRQTGFCVSFSFNSITSDCQINALDPKETTHVSKFTTDSNYVTYVRGI</sequence>
<dbReference type="Proteomes" id="UP000887566">
    <property type="component" value="Unplaced"/>
</dbReference>
<dbReference type="WBParaSite" id="PSAMB.scaffold9135size5314.g32144.t1">
    <property type="protein sequence ID" value="PSAMB.scaffold9135size5314.g32144.t1"/>
    <property type="gene ID" value="PSAMB.scaffold9135size5314.g32144"/>
</dbReference>
<organism evidence="2 3">
    <name type="scientific">Plectus sambesii</name>
    <dbReference type="NCBI Taxonomy" id="2011161"/>
    <lineage>
        <taxon>Eukaryota</taxon>
        <taxon>Metazoa</taxon>
        <taxon>Ecdysozoa</taxon>
        <taxon>Nematoda</taxon>
        <taxon>Chromadorea</taxon>
        <taxon>Plectida</taxon>
        <taxon>Plectina</taxon>
        <taxon>Plectoidea</taxon>
        <taxon>Plectidae</taxon>
        <taxon>Plectus</taxon>
    </lineage>
</organism>
<keyword evidence="2" id="KW-1185">Reference proteome</keyword>
<keyword evidence="1" id="KW-0732">Signal</keyword>
<feature type="signal peptide" evidence="1">
    <location>
        <begin position="1"/>
        <end position="17"/>
    </location>
</feature>
<evidence type="ECO:0000313" key="3">
    <source>
        <dbReference type="WBParaSite" id="PSAMB.scaffold9135size5314.g32144.t1"/>
    </source>
</evidence>
<proteinExistence type="predicted"/>
<reference evidence="3" key="1">
    <citation type="submission" date="2022-11" db="UniProtKB">
        <authorList>
            <consortium name="WormBaseParasite"/>
        </authorList>
    </citation>
    <scope>IDENTIFICATION</scope>
</reference>
<dbReference type="AlphaFoldDB" id="A0A914XMA1"/>
<evidence type="ECO:0000313" key="2">
    <source>
        <dbReference type="Proteomes" id="UP000887566"/>
    </source>
</evidence>
<feature type="chain" id="PRO_5036825256" evidence="1">
    <location>
        <begin position="18"/>
        <end position="275"/>
    </location>
</feature>